<reference evidence="7" key="1">
    <citation type="submission" date="2021-03" db="EMBL/GenBank/DDBJ databases">
        <title>Comparative Genomics and Metabolomics in the genus Turicibacter.</title>
        <authorList>
            <person name="Maki J."/>
            <person name="Looft T."/>
        </authorList>
    </citation>
    <scope>NUCLEOTIDE SEQUENCE</scope>
    <source>
        <strain evidence="7">ISU324</strain>
    </source>
</reference>
<accession>A0A9Q9CLC8</accession>
<feature type="domain" description="Calcineurin-like phosphoesterase" evidence="6">
    <location>
        <begin position="47"/>
        <end position="213"/>
    </location>
</feature>
<keyword evidence="5" id="KW-1133">Transmembrane helix</keyword>
<gene>
    <name evidence="7" type="ORF">J0J70_05060</name>
</gene>
<dbReference type="AlphaFoldDB" id="A0A9Q9CLC8"/>
<comment type="similarity">
    <text evidence="4">Belongs to the metallophosphoesterase superfamily.</text>
</comment>
<keyword evidence="2" id="KW-0479">Metal-binding</keyword>
<dbReference type="RefSeq" id="WP_055304545.1">
    <property type="nucleotide sequence ID" value="NZ_CP071250.1"/>
</dbReference>
<dbReference type="PANTHER" id="PTHR31302">
    <property type="entry name" value="TRANSMEMBRANE PROTEIN WITH METALLOPHOSPHOESTERASE DOMAIN-RELATED"/>
    <property type="match status" value="1"/>
</dbReference>
<comment type="cofactor">
    <cofactor evidence="1">
        <name>a divalent metal cation</name>
        <dbReference type="ChEBI" id="CHEBI:60240"/>
    </cofactor>
</comment>
<dbReference type="GO" id="GO:0046872">
    <property type="term" value="F:metal ion binding"/>
    <property type="evidence" value="ECO:0007669"/>
    <property type="project" value="UniProtKB-KW"/>
</dbReference>
<evidence type="ECO:0000256" key="4">
    <source>
        <dbReference type="ARBA" id="ARBA00061089"/>
    </source>
</evidence>
<name>A0A9Q9CLC8_9FIRM</name>
<dbReference type="InterPro" id="IPR029052">
    <property type="entry name" value="Metallo-depent_PP-like"/>
</dbReference>
<feature type="transmembrane region" description="Helical" evidence="5">
    <location>
        <begin position="7"/>
        <end position="24"/>
    </location>
</feature>
<dbReference type="GO" id="GO:0008758">
    <property type="term" value="F:UDP-2,3-diacylglucosamine hydrolase activity"/>
    <property type="evidence" value="ECO:0007669"/>
    <property type="project" value="TreeGrafter"/>
</dbReference>
<dbReference type="SUPFAM" id="SSF56300">
    <property type="entry name" value="Metallo-dependent phosphatases"/>
    <property type="match status" value="1"/>
</dbReference>
<organism evidence="7 8">
    <name type="scientific">Turicibacter bilis</name>
    <dbReference type="NCBI Taxonomy" id="2735723"/>
    <lineage>
        <taxon>Bacteria</taxon>
        <taxon>Bacillati</taxon>
        <taxon>Bacillota</taxon>
        <taxon>Erysipelotrichia</taxon>
        <taxon>Erysipelotrichales</taxon>
        <taxon>Turicibacteraceae</taxon>
        <taxon>Turicibacter</taxon>
    </lineage>
</organism>
<keyword evidence="3" id="KW-0378">Hydrolase</keyword>
<evidence type="ECO:0000256" key="5">
    <source>
        <dbReference type="SAM" id="Phobius"/>
    </source>
</evidence>
<keyword evidence="5" id="KW-0812">Transmembrane</keyword>
<evidence type="ECO:0000313" key="8">
    <source>
        <dbReference type="Proteomes" id="UP001058072"/>
    </source>
</evidence>
<sequence length="275" mass="30950">MKVFFKRLGYFILFGILIILYSTFVEPKLLRVISHDVPLSKIQGEAIKVVQFSDTHIGDFFTLEDLQEVVDKINEQDVDLVLFTGDLMDNAANYDGAIDEIAIVLSKIKSKFGKYAVFGNRDYGGGAERFYEDLMESAGFNVLLNNHETLNIKGTTLSLFGADDALIGYYDSVQTMKGIQENHLNLLMLHEPDLADDFINYPVDLVVAGHSHGGQVYIPFVGPLMTTALAEKYVRGFYEINRDMNLYVNTGIGNTKAPFRLFNVPQITVFYLKTK</sequence>
<dbReference type="InterPro" id="IPR051158">
    <property type="entry name" value="Metallophosphoesterase_sf"/>
</dbReference>
<evidence type="ECO:0000259" key="6">
    <source>
        <dbReference type="Pfam" id="PF00149"/>
    </source>
</evidence>
<proteinExistence type="inferred from homology"/>
<dbReference type="Proteomes" id="UP001058072">
    <property type="component" value="Chromosome"/>
</dbReference>
<dbReference type="FunFam" id="3.60.21.10:FF:000028">
    <property type="entry name" value="Putative metallophosphoesterase"/>
    <property type="match status" value="1"/>
</dbReference>
<dbReference type="Pfam" id="PF00149">
    <property type="entry name" value="Metallophos"/>
    <property type="match status" value="1"/>
</dbReference>
<dbReference type="GO" id="GO:0016020">
    <property type="term" value="C:membrane"/>
    <property type="evidence" value="ECO:0007669"/>
    <property type="project" value="GOC"/>
</dbReference>
<evidence type="ECO:0000256" key="1">
    <source>
        <dbReference type="ARBA" id="ARBA00001968"/>
    </source>
</evidence>
<keyword evidence="5" id="KW-0472">Membrane</keyword>
<protein>
    <submittedName>
        <fullName evidence="7">Metallophosphoesterase</fullName>
    </submittedName>
</protein>
<dbReference type="Gene3D" id="3.60.21.10">
    <property type="match status" value="1"/>
</dbReference>
<dbReference type="PANTHER" id="PTHR31302:SF25">
    <property type="entry name" value="PHOSPHOESTERASE"/>
    <property type="match status" value="1"/>
</dbReference>
<evidence type="ECO:0000256" key="2">
    <source>
        <dbReference type="ARBA" id="ARBA00022723"/>
    </source>
</evidence>
<dbReference type="GO" id="GO:0009245">
    <property type="term" value="P:lipid A biosynthetic process"/>
    <property type="evidence" value="ECO:0007669"/>
    <property type="project" value="TreeGrafter"/>
</dbReference>
<evidence type="ECO:0000313" key="7">
    <source>
        <dbReference type="EMBL" id="UUF09331.1"/>
    </source>
</evidence>
<dbReference type="EMBL" id="CP071250">
    <property type="protein sequence ID" value="UUF09331.1"/>
    <property type="molecule type" value="Genomic_DNA"/>
</dbReference>
<dbReference type="InterPro" id="IPR004843">
    <property type="entry name" value="Calcineurin-like_PHP"/>
</dbReference>
<dbReference type="CDD" id="cd07385">
    <property type="entry name" value="MPP_YkuE_C"/>
    <property type="match status" value="1"/>
</dbReference>
<evidence type="ECO:0000256" key="3">
    <source>
        <dbReference type="ARBA" id="ARBA00022801"/>
    </source>
</evidence>